<keyword evidence="1" id="KW-1133">Transmembrane helix</keyword>
<reference evidence="2" key="1">
    <citation type="submission" date="2023-08" db="EMBL/GenBank/DDBJ databases">
        <title>Dental plaque isolates bound by oral lectin ZG16B.</title>
        <authorList>
            <person name="Ghosh S."/>
        </authorList>
    </citation>
    <scope>NUCLEOTIDE SEQUENCE</scope>
    <source>
        <strain evidence="2">DP3_5B</strain>
    </source>
</reference>
<keyword evidence="1" id="KW-0472">Membrane</keyword>
<name>A0AAW6B552_9BACL</name>
<comment type="caution">
    <text evidence="2">The sequence shown here is derived from an EMBL/GenBank/DDBJ whole genome shotgun (WGS) entry which is preliminary data.</text>
</comment>
<sequence length="41" mass="4666">MDFVDYFYKAISSPIASAIGFVLFLCLVYVSVDFIRKGLKK</sequence>
<evidence type="ECO:0000256" key="1">
    <source>
        <dbReference type="SAM" id="Phobius"/>
    </source>
</evidence>
<evidence type="ECO:0008006" key="4">
    <source>
        <dbReference type="Google" id="ProtNLM"/>
    </source>
</evidence>
<dbReference type="RefSeq" id="WP_271987712.1">
    <property type="nucleotide sequence ID" value="NZ_JAQMFS010000091.1"/>
</dbReference>
<dbReference type="Proteomes" id="UP001212217">
    <property type="component" value="Unassembled WGS sequence"/>
</dbReference>
<accession>A0AAW6B552</accession>
<feature type="transmembrane region" description="Helical" evidence="1">
    <location>
        <begin position="6"/>
        <end position="32"/>
    </location>
</feature>
<keyword evidence="1" id="KW-0812">Transmembrane</keyword>
<evidence type="ECO:0000313" key="3">
    <source>
        <dbReference type="Proteomes" id="UP001212217"/>
    </source>
</evidence>
<organism evidence="2 3">
    <name type="scientific">Gemella haemolysans</name>
    <dbReference type="NCBI Taxonomy" id="1379"/>
    <lineage>
        <taxon>Bacteria</taxon>
        <taxon>Bacillati</taxon>
        <taxon>Bacillota</taxon>
        <taxon>Bacilli</taxon>
        <taxon>Bacillales</taxon>
        <taxon>Gemellaceae</taxon>
        <taxon>Gemella</taxon>
    </lineage>
</organism>
<dbReference type="EMBL" id="JAQMFS010000091">
    <property type="protein sequence ID" value="MDB6186550.1"/>
    <property type="molecule type" value="Genomic_DNA"/>
</dbReference>
<evidence type="ECO:0000313" key="2">
    <source>
        <dbReference type="EMBL" id="MDB6186550.1"/>
    </source>
</evidence>
<protein>
    <recommendedName>
        <fullName evidence="4">DUF3149 domain-containing protein</fullName>
    </recommendedName>
</protein>
<dbReference type="AlphaFoldDB" id="A0AAW6B552"/>
<proteinExistence type="predicted"/>
<gene>
    <name evidence="2" type="ORF">PNO30_07245</name>
</gene>